<accession>A0A2I0KDJ7</accession>
<dbReference type="Proteomes" id="UP000233551">
    <property type="component" value="Unassembled WGS sequence"/>
</dbReference>
<sequence length="113" mass="12833">MRAPTRVHIRVRTSITKEDIIEPLKIEIAKGPAHCGVIEATDGKPWYEDIKQFLQTGQCLAFANRHDWKTLRRLAAARRFTVAPLTPHYSGVSKKMRHNVAWKKCTRGAADPT</sequence>
<proteinExistence type="predicted"/>
<keyword evidence="2" id="KW-1185">Reference proteome</keyword>
<reference evidence="1 2" key="1">
    <citation type="submission" date="2017-11" db="EMBL/GenBank/DDBJ databases">
        <title>De-novo sequencing of pomegranate (Punica granatum L.) genome.</title>
        <authorList>
            <person name="Akparov Z."/>
            <person name="Amiraslanov A."/>
            <person name="Hajiyeva S."/>
            <person name="Abbasov M."/>
            <person name="Kaur K."/>
            <person name="Hamwieh A."/>
            <person name="Solovyev V."/>
            <person name="Salamov A."/>
            <person name="Braich B."/>
            <person name="Kosarev P."/>
            <person name="Mahmoud A."/>
            <person name="Hajiyev E."/>
            <person name="Babayeva S."/>
            <person name="Izzatullayeva V."/>
            <person name="Mammadov A."/>
            <person name="Mammadov A."/>
            <person name="Sharifova S."/>
            <person name="Ojaghi J."/>
            <person name="Eynullazada K."/>
            <person name="Bayramov B."/>
            <person name="Abdulazimova A."/>
            <person name="Shahmuradov I."/>
        </authorList>
    </citation>
    <scope>NUCLEOTIDE SEQUENCE [LARGE SCALE GENOMIC DNA]</scope>
    <source>
        <strain evidence="2">cv. AG2017</strain>
        <tissue evidence="1">Leaf</tissue>
    </source>
</reference>
<evidence type="ECO:0000313" key="1">
    <source>
        <dbReference type="EMBL" id="PKI66320.1"/>
    </source>
</evidence>
<evidence type="ECO:0000313" key="2">
    <source>
        <dbReference type="Proteomes" id="UP000233551"/>
    </source>
</evidence>
<dbReference type="AlphaFoldDB" id="A0A2I0KDJ7"/>
<comment type="caution">
    <text evidence="1">The sequence shown here is derived from an EMBL/GenBank/DDBJ whole genome shotgun (WGS) entry which is preliminary data.</text>
</comment>
<protein>
    <submittedName>
        <fullName evidence="1">Uncharacterized protein</fullName>
    </submittedName>
</protein>
<dbReference type="EMBL" id="PGOL01000679">
    <property type="protein sequence ID" value="PKI66320.1"/>
    <property type="molecule type" value="Genomic_DNA"/>
</dbReference>
<gene>
    <name evidence="1" type="ORF">CRG98_013282</name>
</gene>
<organism evidence="1 2">
    <name type="scientific">Punica granatum</name>
    <name type="common">Pomegranate</name>
    <dbReference type="NCBI Taxonomy" id="22663"/>
    <lineage>
        <taxon>Eukaryota</taxon>
        <taxon>Viridiplantae</taxon>
        <taxon>Streptophyta</taxon>
        <taxon>Embryophyta</taxon>
        <taxon>Tracheophyta</taxon>
        <taxon>Spermatophyta</taxon>
        <taxon>Magnoliopsida</taxon>
        <taxon>eudicotyledons</taxon>
        <taxon>Gunneridae</taxon>
        <taxon>Pentapetalae</taxon>
        <taxon>rosids</taxon>
        <taxon>malvids</taxon>
        <taxon>Myrtales</taxon>
        <taxon>Lythraceae</taxon>
        <taxon>Punica</taxon>
    </lineage>
</organism>
<name>A0A2I0KDJ7_PUNGR</name>